<proteinExistence type="predicted"/>
<dbReference type="EMBL" id="OMOF01000750">
    <property type="protein sequence ID" value="SPF54597.1"/>
    <property type="molecule type" value="Genomic_DNA"/>
</dbReference>
<protein>
    <submittedName>
        <fullName evidence="2">Uncharacterized protein</fullName>
    </submittedName>
</protein>
<feature type="transmembrane region" description="Helical" evidence="1">
    <location>
        <begin position="12"/>
        <end position="32"/>
    </location>
</feature>
<organism evidence="2 3">
    <name type="scientific">Candidatus Desulfosporosinus infrequens</name>
    <dbReference type="NCBI Taxonomy" id="2043169"/>
    <lineage>
        <taxon>Bacteria</taxon>
        <taxon>Bacillati</taxon>
        <taxon>Bacillota</taxon>
        <taxon>Clostridia</taxon>
        <taxon>Eubacteriales</taxon>
        <taxon>Desulfitobacteriaceae</taxon>
        <taxon>Desulfosporosinus</taxon>
    </lineage>
</organism>
<evidence type="ECO:0000313" key="2">
    <source>
        <dbReference type="EMBL" id="SPF54597.1"/>
    </source>
</evidence>
<dbReference type="Proteomes" id="UP000238916">
    <property type="component" value="Unassembled WGS sequence"/>
</dbReference>
<evidence type="ECO:0000313" key="3">
    <source>
        <dbReference type="Proteomes" id="UP000238916"/>
    </source>
</evidence>
<keyword evidence="1" id="KW-1133">Transmembrane helix</keyword>
<dbReference type="AlphaFoldDB" id="A0A2U3LRM5"/>
<keyword evidence="1" id="KW-0812">Transmembrane</keyword>
<keyword evidence="1" id="KW-0472">Membrane</keyword>
<accession>A0A2U3LRM5</accession>
<reference evidence="3" key="1">
    <citation type="submission" date="2018-02" db="EMBL/GenBank/DDBJ databases">
        <authorList>
            <person name="Hausmann B."/>
        </authorList>
    </citation>
    <scope>NUCLEOTIDE SEQUENCE [LARGE SCALE GENOMIC DNA]</scope>
    <source>
        <strain evidence="3">Peat soil MAG SbF1</strain>
    </source>
</reference>
<name>A0A2U3LRM5_9FIRM</name>
<sequence>MIGYKQVTSVSFSWYILYFEHFMILLFHKMLLEGMIYIVVNTYAVDALRGM</sequence>
<evidence type="ECO:0000256" key="1">
    <source>
        <dbReference type="SAM" id="Phobius"/>
    </source>
</evidence>
<gene>
    <name evidence="2" type="ORF">SBF1_7740002</name>
</gene>